<comment type="similarity">
    <text evidence="1 2">Belongs to the small heat shock protein (HSP20) family.</text>
</comment>
<accession>A0A0G1A853</accession>
<reference evidence="4 5" key="1">
    <citation type="journal article" date="2015" name="Nature">
        <title>rRNA introns, odd ribosomes, and small enigmatic genomes across a large radiation of phyla.</title>
        <authorList>
            <person name="Brown C.T."/>
            <person name="Hug L.A."/>
            <person name="Thomas B.C."/>
            <person name="Sharon I."/>
            <person name="Castelle C.J."/>
            <person name="Singh A."/>
            <person name="Wilkins M.J."/>
            <person name="Williams K.H."/>
            <person name="Banfield J.F."/>
        </authorList>
    </citation>
    <scope>NUCLEOTIDE SEQUENCE [LARGE SCALE GENOMIC DNA]</scope>
</reference>
<dbReference type="Proteomes" id="UP000034837">
    <property type="component" value="Unassembled WGS sequence"/>
</dbReference>
<feature type="domain" description="SHSP" evidence="3">
    <location>
        <begin position="43"/>
        <end position="155"/>
    </location>
</feature>
<gene>
    <name evidence="4" type="ORF">UV20_C0002G0021</name>
</gene>
<dbReference type="PANTHER" id="PTHR11527">
    <property type="entry name" value="HEAT-SHOCK PROTEIN 20 FAMILY MEMBER"/>
    <property type="match status" value="1"/>
</dbReference>
<dbReference type="AlphaFoldDB" id="A0A0G1A853"/>
<evidence type="ECO:0000256" key="1">
    <source>
        <dbReference type="PROSITE-ProRule" id="PRU00285"/>
    </source>
</evidence>
<evidence type="ECO:0000259" key="3">
    <source>
        <dbReference type="PROSITE" id="PS01031"/>
    </source>
</evidence>
<name>A0A0G1A853_9BACT</name>
<evidence type="ECO:0000313" key="5">
    <source>
        <dbReference type="Proteomes" id="UP000034837"/>
    </source>
</evidence>
<sequence length="155" mass="17370">MATKKASKKIVVAETKTNKGDFFSNLINKVGKKASPPPEDWDLDRDEGQLSVDVGEKDGRLVIVATIAGARPEDISVNIHNDLLTIRGQRHREVDIDDKNYFYRECYWGNFSRTIVLPVDVLTDEAMGTFKNGVLTIVIPKESAKKKVPIKVLEE</sequence>
<organism evidence="4 5">
    <name type="scientific">Candidatus Magasanikbacteria bacterium GW2011_GWA2_42_32</name>
    <dbReference type="NCBI Taxonomy" id="1619039"/>
    <lineage>
        <taxon>Bacteria</taxon>
        <taxon>Candidatus Magasanikiibacteriota</taxon>
    </lineage>
</organism>
<evidence type="ECO:0000313" key="4">
    <source>
        <dbReference type="EMBL" id="KKS57232.1"/>
    </source>
</evidence>
<dbReference type="Gene3D" id="2.60.40.790">
    <property type="match status" value="1"/>
</dbReference>
<comment type="caution">
    <text evidence="4">The sequence shown here is derived from an EMBL/GenBank/DDBJ whole genome shotgun (WGS) entry which is preliminary data.</text>
</comment>
<dbReference type="EMBL" id="LCDO01000002">
    <property type="protein sequence ID" value="KKS57232.1"/>
    <property type="molecule type" value="Genomic_DNA"/>
</dbReference>
<evidence type="ECO:0000256" key="2">
    <source>
        <dbReference type="RuleBase" id="RU003616"/>
    </source>
</evidence>
<dbReference type="SUPFAM" id="SSF49764">
    <property type="entry name" value="HSP20-like chaperones"/>
    <property type="match status" value="1"/>
</dbReference>
<dbReference type="PROSITE" id="PS01031">
    <property type="entry name" value="SHSP"/>
    <property type="match status" value="1"/>
</dbReference>
<dbReference type="Pfam" id="PF00011">
    <property type="entry name" value="HSP20"/>
    <property type="match status" value="1"/>
</dbReference>
<dbReference type="InterPro" id="IPR031107">
    <property type="entry name" value="Small_HSP"/>
</dbReference>
<proteinExistence type="inferred from homology"/>
<dbReference type="InterPro" id="IPR002068">
    <property type="entry name" value="A-crystallin/Hsp20_dom"/>
</dbReference>
<protein>
    <recommendedName>
        <fullName evidence="3">SHSP domain-containing protein</fullName>
    </recommendedName>
</protein>
<dbReference type="CDD" id="cd06464">
    <property type="entry name" value="ACD_sHsps-like"/>
    <property type="match status" value="1"/>
</dbReference>
<dbReference type="InterPro" id="IPR008978">
    <property type="entry name" value="HSP20-like_chaperone"/>
</dbReference>